<comment type="caution">
    <text evidence="5">The sequence shown here is derived from an EMBL/GenBank/DDBJ whole genome shotgun (WGS) entry which is preliminary data.</text>
</comment>
<comment type="subcellular location">
    <subcellularLocation>
        <location evidence="1">Cell outer membrane</location>
    </subcellularLocation>
</comment>
<dbReference type="AlphaFoldDB" id="A0A227IT83"/>
<evidence type="ECO:0000256" key="2">
    <source>
        <dbReference type="ARBA" id="ARBA00023136"/>
    </source>
</evidence>
<gene>
    <name evidence="5" type="ORF">CA163_37100</name>
</gene>
<keyword evidence="2" id="KW-0472">Membrane</keyword>
<evidence type="ECO:0000256" key="3">
    <source>
        <dbReference type="ARBA" id="ARBA00023237"/>
    </source>
</evidence>
<dbReference type="SUPFAM" id="SSF56935">
    <property type="entry name" value="Porins"/>
    <property type="match status" value="1"/>
</dbReference>
<dbReference type="GO" id="GO:0009279">
    <property type="term" value="C:cell outer membrane"/>
    <property type="evidence" value="ECO:0007669"/>
    <property type="project" value="UniProtKB-SubCell"/>
</dbReference>
<feature type="non-terminal residue" evidence="5">
    <location>
        <position position="83"/>
    </location>
</feature>
<organism evidence="5 6">
    <name type="scientific">Vibrio parahaemolyticus</name>
    <dbReference type="NCBI Taxonomy" id="670"/>
    <lineage>
        <taxon>Bacteria</taxon>
        <taxon>Pseudomonadati</taxon>
        <taxon>Pseudomonadota</taxon>
        <taxon>Gammaproteobacteria</taxon>
        <taxon>Vibrionales</taxon>
        <taxon>Vibrionaceae</taxon>
        <taxon>Vibrio</taxon>
    </lineage>
</organism>
<dbReference type="EMBL" id="NIXT01005043">
    <property type="protein sequence ID" value="OXE26110.1"/>
    <property type="molecule type" value="Genomic_DNA"/>
</dbReference>
<dbReference type="InterPro" id="IPR000531">
    <property type="entry name" value="Beta-barrel_TonB"/>
</dbReference>
<keyword evidence="3" id="KW-0998">Cell outer membrane</keyword>
<feature type="non-terminal residue" evidence="5">
    <location>
        <position position="1"/>
    </location>
</feature>
<evidence type="ECO:0000256" key="1">
    <source>
        <dbReference type="ARBA" id="ARBA00004442"/>
    </source>
</evidence>
<evidence type="ECO:0000313" key="5">
    <source>
        <dbReference type="EMBL" id="OXE26110.1"/>
    </source>
</evidence>
<dbReference type="Gene3D" id="2.40.170.20">
    <property type="entry name" value="TonB-dependent receptor, beta-barrel domain"/>
    <property type="match status" value="1"/>
</dbReference>
<dbReference type="Pfam" id="PF00593">
    <property type="entry name" value="TonB_dep_Rec_b-barrel"/>
    <property type="match status" value="1"/>
</dbReference>
<protein>
    <recommendedName>
        <fullName evidence="4">TonB-dependent receptor-like beta-barrel domain-containing protein</fullName>
    </recommendedName>
</protein>
<name>A0A227IT83_VIBPH</name>
<evidence type="ECO:0000259" key="4">
    <source>
        <dbReference type="Pfam" id="PF00593"/>
    </source>
</evidence>
<proteinExistence type="predicted"/>
<evidence type="ECO:0000313" key="6">
    <source>
        <dbReference type="Proteomes" id="UP000214596"/>
    </source>
</evidence>
<feature type="domain" description="TonB-dependent receptor-like beta-barrel" evidence="4">
    <location>
        <begin position="20"/>
        <end position="79"/>
    </location>
</feature>
<dbReference type="Proteomes" id="UP000214596">
    <property type="component" value="Unassembled WGS sequence"/>
</dbReference>
<dbReference type="InterPro" id="IPR036942">
    <property type="entry name" value="Beta-barrel_TonB_sf"/>
</dbReference>
<accession>A0A227IT83</accession>
<reference evidence="5 6" key="1">
    <citation type="journal article" date="2017" name="Appl. Environ. Microbiol.">
        <title>Parallel evolution of two clades of a major Atlantic endemic Vibrio parahaemolyticus pathogen lineage by independent acquisition of related pathogenicity islands.</title>
        <authorList>
            <person name="Xu F."/>
            <person name="Gonzalez-Escalona N."/>
            <person name="Drees K.P."/>
            <person name="Sebra R.P."/>
            <person name="Cooper V.S."/>
            <person name="Jones S.H."/>
            <person name="Whistler C.A."/>
        </authorList>
    </citation>
    <scope>NUCLEOTIDE SEQUENCE [LARGE SCALE GENOMIC DNA]</scope>
    <source>
        <strain evidence="5 6">MAVP-3</strain>
    </source>
</reference>
<sequence length="83" mass="9551">GMDLQFHKTDGDEQDNYAFGTINPWNPVYGNFNPLDPSKNVKREIEKSQASVYSQYQLKLHEQWIGNVGARYDWVKTENSGKG</sequence>